<evidence type="ECO:0000256" key="8">
    <source>
        <dbReference type="ARBA" id="ARBA00023002"/>
    </source>
</evidence>
<organism evidence="12 13">
    <name type="scientific">Agarivorans gilvus</name>
    <dbReference type="NCBI Taxonomy" id="680279"/>
    <lineage>
        <taxon>Bacteria</taxon>
        <taxon>Pseudomonadati</taxon>
        <taxon>Pseudomonadota</taxon>
        <taxon>Gammaproteobacteria</taxon>
        <taxon>Alteromonadales</taxon>
        <taxon>Alteromonadaceae</taxon>
        <taxon>Agarivorans</taxon>
    </lineage>
</organism>
<name>A0ABQ1I2M2_9ALTE</name>
<accession>A0ABQ1I2M2</accession>
<comment type="similarity">
    <text evidence="2">Belongs to the ferredoxin--NADP reductase type 1 family.</text>
</comment>
<reference evidence="13" key="1">
    <citation type="journal article" date="2019" name="Int. J. Syst. Evol. Microbiol.">
        <title>The Global Catalogue of Microorganisms (GCM) 10K type strain sequencing project: providing services to taxonomists for standard genome sequencing and annotation.</title>
        <authorList>
            <consortium name="The Broad Institute Genomics Platform"/>
            <consortium name="The Broad Institute Genome Sequencing Center for Infectious Disease"/>
            <person name="Wu L."/>
            <person name="Ma J."/>
        </authorList>
    </citation>
    <scope>NUCLEOTIDE SEQUENCE [LARGE SCALE GENOMIC DNA]</scope>
    <source>
        <strain evidence="13">CGMCC 1.10131</strain>
    </source>
</reference>
<keyword evidence="8" id="KW-0560">Oxidoreductase</keyword>
<evidence type="ECO:0000256" key="5">
    <source>
        <dbReference type="ARBA" id="ARBA00022741"/>
    </source>
</evidence>
<gene>
    <name evidence="12" type="primary">fpr</name>
    <name evidence="12" type="ORF">GCM10007414_23080</name>
</gene>
<evidence type="ECO:0000256" key="4">
    <source>
        <dbReference type="ARBA" id="ARBA00022630"/>
    </source>
</evidence>
<keyword evidence="7" id="KW-0521">NADP</keyword>
<dbReference type="RefSeq" id="WP_055734667.1">
    <property type="nucleotide sequence ID" value="NZ_BMDY01000013.1"/>
</dbReference>
<dbReference type="Proteomes" id="UP000651977">
    <property type="component" value="Unassembled WGS sequence"/>
</dbReference>
<dbReference type="InterPro" id="IPR033892">
    <property type="entry name" value="FNR_bac"/>
</dbReference>
<dbReference type="PRINTS" id="PR00371">
    <property type="entry name" value="FPNCR"/>
</dbReference>
<keyword evidence="6" id="KW-0274">FAD</keyword>
<evidence type="ECO:0000256" key="7">
    <source>
        <dbReference type="ARBA" id="ARBA00022857"/>
    </source>
</evidence>
<evidence type="ECO:0000256" key="2">
    <source>
        <dbReference type="ARBA" id="ARBA00008312"/>
    </source>
</evidence>
<keyword evidence="13" id="KW-1185">Reference proteome</keyword>
<dbReference type="SUPFAM" id="SSF63380">
    <property type="entry name" value="Riboflavin synthase domain-like"/>
    <property type="match status" value="1"/>
</dbReference>
<evidence type="ECO:0000313" key="12">
    <source>
        <dbReference type="EMBL" id="GGB09068.1"/>
    </source>
</evidence>
<evidence type="ECO:0000256" key="6">
    <source>
        <dbReference type="ARBA" id="ARBA00022827"/>
    </source>
</evidence>
<comment type="cofactor">
    <cofactor evidence="9">
        <name>[2Fe-2S] cluster</name>
        <dbReference type="ChEBI" id="CHEBI:190135"/>
    </cofactor>
</comment>
<dbReference type="PANTHER" id="PTHR47878">
    <property type="entry name" value="OXIDOREDUCTASE FAD/NAD(P)-BINDING DOMAIN PROTEIN"/>
    <property type="match status" value="1"/>
</dbReference>
<evidence type="ECO:0000256" key="3">
    <source>
        <dbReference type="ARBA" id="ARBA00013223"/>
    </source>
</evidence>
<evidence type="ECO:0000256" key="9">
    <source>
        <dbReference type="ARBA" id="ARBA00034078"/>
    </source>
</evidence>
<keyword evidence="4" id="KW-0285">Flavoprotein</keyword>
<sequence>MWVEGRVTKRIDWNKQLFSLRIEADIAPFVAGQFIKLSELQQGKRIARAYSLVNPPRADYLEVLAIKVEDGTLSPNLHNLHVGETIEVSSAAAGFLVLDEVPPAKHLWLMATGTGIGPYLSMLATDQPWQRFDKVVVVYGVRYARDLAYLDVLEQYLQRYPQQFVLQTMVTRENYAGALVKRIPEALDDGSLENAVGLSLSPESSQVMLCGNPEMITAAMQSLEGKGLSKNLRRKPGQVTVERYW</sequence>
<dbReference type="InterPro" id="IPR008333">
    <property type="entry name" value="Cbr1-like_FAD-bd_dom"/>
</dbReference>
<dbReference type="PANTHER" id="PTHR47878:SF1">
    <property type="entry name" value="FLAVODOXIN_FERREDOXIN--NADP REDUCTASE"/>
    <property type="match status" value="1"/>
</dbReference>
<proteinExistence type="inferred from homology"/>
<dbReference type="SUPFAM" id="SSF52343">
    <property type="entry name" value="Ferredoxin reductase-like, C-terminal NADP-linked domain"/>
    <property type="match status" value="1"/>
</dbReference>
<protein>
    <recommendedName>
        <fullName evidence="3">ferredoxin--NADP(+) reductase</fullName>
        <ecNumber evidence="3">1.18.1.2</ecNumber>
    </recommendedName>
</protein>
<comment type="cofactor">
    <cofactor evidence="1">
        <name>FAD</name>
        <dbReference type="ChEBI" id="CHEBI:57692"/>
    </cofactor>
</comment>
<comment type="catalytic activity">
    <reaction evidence="10">
        <text>2 reduced [2Fe-2S]-[ferredoxin] + NADP(+) + H(+) = 2 oxidized [2Fe-2S]-[ferredoxin] + NADPH</text>
        <dbReference type="Rhea" id="RHEA:20125"/>
        <dbReference type="Rhea" id="RHEA-COMP:10000"/>
        <dbReference type="Rhea" id="RHEA-COMP:10001"/>
        <dbReference type="ChEBI" id="CHEBI:15378"/>
        <dbReference type="ChEBI" id="CHEBI:33737"/>
        <dbReference type="ChEBI" id="CHEBI:33738"/>
        <dbReference type="ChEBI" id="CHEBI:57783"/>
        <dbReference type="ChEBI" id="CHEBI:58349"/>
        <dbReference type="EC" id="1.18.1.2"/>
    </reaction>
</comment>
<dbReference type="Pfam" id="PF00175">
    <property type="entry name" value="NAD_binding_1"/>
    <property type="match status" value="1"/>
</dbReference>
<evidence type="ECO:0000259" key="11">
    <source>
        <dbReference type="PROSITE" id="PS51384"/>
    </source>
</evidence>
<evidence type="ECO:0000256" key="1">
    <source>
        <dbReference type="ARBA" id="ARBA00001974"/>
    </source>
</evidence>
<keyword evidence="5" id="KW-0547">Nucleotide-binding</keyword>
<dbReference type="EMBL" id="BMDY01000013">
    <property type="protein sequence ID" value="GGB09068.1"/>
    <property type="molecule type" value="Genomic_DNA"/>
</dbReference>
<dbReference type="InterPro" id="IPR017927">
    <property type="entry name" value="FAD-bd_FR_type"/>
</dbReference>
<dbReference type="InterPro" id="IPR001709">
    <property type="entry name" value="Flavoprot_Pyr_Nucl_cyt_Rdtase"/>
</dbReference>
<dbReference type="InterPro" id="IPR051930">
    <property type="entry name" value="FNR_type-1"/>
</dbReference>
<dbReference type="InterPro" id="IPR039261">
    <property type="entry name" value="FNR_nucleotide-bd"/>
</dbReference>
<dbReference type="Gene3D" id="2.40.30.10">
    <property type="entry name" value="Translation factors"/>
    <property type="match status" value="1"/>
</dbReference>
<evidence type="ECO:0000256" key="10">
    <source>
        <dbReference type="ARBA" id="ARBA00047776"/>
    </source>
</evidence>
<comment type="caution">
    <text evidence="12">The sequence shown here is derived from an EMBL/GenBank/DDBJ whole genome shotgun (WGS) entry which is preliminary data.</text>
</comment>
<dbReference type="Pfam" id="PF00970">
    <property type="entry name" value="FAD_binding_6"/>
    <property type="match status" value="1"/>
</dbReference>
<dbReference type="PROSITE" id="PS51384">
    <property type="entry name" value="FAD_FR"/>
    <property type="match status" value="1"/>
</dbReference>
<dbReference type="InterPro" id="IPR017938">
    <property type="entry name" value="Riboflavin_synthase-like_b-brl"/>
</dbReference>
<feature type="domain" description="FAD-binding FR-type" evidence="11">
    <location>
        <begin position="1"/>
        <end position="99"/>
    </location>
</feature>
<dbReference type="CDD" id="cd06195">
    <property type="entry name" value="FNR1"/>
    <property type="match status" value="1"/>
</dbReference>
<evidence type="ECO:0000313" key="13">
    <source>
        <dbReference type="Proteomes" id="UP000651977"/>
    </source>
</evidence>
<dbReference type="EC" id="1.18.1.2" evidence="3"/>
<dbReference type="InterPro" id="IPR001433">
    <property type="entry name" value="OxRdtase_FAD/NAD-bd"/>
</dbReference>
<dbReference type="Gene3D" id="3.40.50.80">
    <property type="entry name" value="Nucleotide-binding domain of ferredoxin-NADP reductase (FNR) module"/>
    <property type="match status" value="1"/>
</dbReference>